<accession>A0A5A7SDF8</accession>
<dbReference type="InterPro" id="IPR013324">
    <property type="entry name" value="RNA_pol_sigma_r3/r4-like"/>
</dbReference>
<evidence type="ECO:0000259" key="5">
    <source>
        <dbReference type="Pfam" id="PF04545"/>
    </source>
</evidence>
<evidence type="ECO:0000313" key="6">
    <source>
        <dbReference type="EMBL" id="KAA0023956.1"/>
    </source>
</evidence>
<dbReference type="OrthoDB" id="4480771at2"/>
<dbReference type="InterPro" id="IPR007630">
    <property type="entry name" value="RNA_pol_sigma70_r4"/>
</dbReference>
<dbReference type="PANTHER" id="PTHR43133">
    <property type="entry name" value="RNA POLYMERASE ECF-TYPE SIGMA FACTO"/>
    <property type="match status" value="1"/>
</dbReference>
<evidence type="ECO:0000256" key="3">
    <source>
        <dbReference type="ARBA" id="ARBA00023125"/>
    </source>
</evidence>
<feature type="domain" description="RNA polymerase sigma-70 region 4" evidence="5">
    <location>
        <begin position="98"/>
        <end position="145"/>
    </location>
</feature>
<dbReference type="CDD" id="cd06171">
    <property type="entry name" value="Sigma70_r4"/>
    <property type="match status" value="1"/>
</dbReference>
<keyword evidence="7" id="KW-1185">Reference proteome</keyword>
<dbReference type="Pfam" id="PF04545">
    <property type="entry name" value="Sigma70_r4"/>
    <property type="match status" value="1"/>
</dbReference>
<keyword evidence="1" id="KW-0805">Transcription regulation</keyword>
<dbReference type="GO" id="GO:0006352">
    <property type="term" value="P:DNA-templated transcription initiation"/>
    <property type="evidence" value="ECO:0007669"/>
    <property type="project" value="InterPro"/>
</dbReference>
<dbReference type="GO" id="GO:0003677">
    <property type="term" value="F:DNA binding"/>
    <property type="evidence" value="ECO:0007669"/>
    <property type="project" value="UniProtKB-KW"/>
</dbReference>
<dbReference type="InterPro" id="IPR039425">
    <property type="entry name" value="RNA_pol_sigma-70-like"/>
</dbReference>
<name>A0A5A7SDF8_9NOCA</name>
<keyword evidence="3" id="KW-0238">DNA-binding</keyword>
<protein>
    <submittedName>
        <fullName evidence="6">Siderophore-interacting protein</fullName>
    </submittedName>
</protein>
<dbReference type="PANTHER" id="PTHR43133:SF58">
    <property type="entry name" value="ECF RNA POLYMERASE SIGMA FACTOR SIGD"/>
    <property type="match status" value="1"/>
</dbReference>
<dbReference type="EMBL" id="VLNY01000002">
    <property type="protein sequence ID" value="KAA0023956.1"/>
    <property type="molecule type" value="Genomic_DNA"/>
</dbReference>
<comment type="caution">
    <text evidence="6">The sequence shown here is derived from an EMBL/GenBank/DDBJ whole genome shotgun (WGS) entry which is preliminary data.</text>
</comment>
<evidence type="ECO:0000256" key="2">
    <source>
        <dbReference type="ARBA" id="ARBA00023082"/>
    </source>
</evidence>
<keyword evidence="2" id="KW-0731">Sigma factor</keyword>
<dbReference type="InterPro" id="IPR036388">
    <property type="entry name" value="WH-like_DNA-bd_sf"/>
</dbReference>
<dbReference type="Proteomes" id="UP000322244">
    <property type="component" value="Unassembled WGS sequence"/>
</dbReference>
<gene>
    <name evidence="6" type="ORF">FOY51_05090</name>
</gene>
<dbReference type="AlphaFoldDB" id="A0A5A7SDF8"/>
<keyword evidence="4" id="KW-0804">Transcription</keyword>
<dbReference type="Gene3D" id="1.10.10.10">
    <property type="entry name" value="Winged helix-like DNA-binding domain superfamily/Winged helix DNA-binding domain"/>
    <property type="match status" value="1"/>
</dbReference>
<organism evidence="6 7">
    <name type="scientific">Antrihabitans cavernicola</name>
    <dbReference type="NCBI Taxonomy" id="2495913"/>
    <lineage>
        <taxon>Bacteria</taxon>
        <taxon>Bacillati</taxon>
        <taxon>Actinomycetota</taxon>
        <taxon>Actinomycetes</taxon>
        <taxon>Mycobacteriales</taxon>
        <taxon>Nocardiaceae</taxon>
        <taxon>Antrihabitans</taxon>
    </lineage>
</organism>
<proteinExistence type="predicted"/>
<sequence length="150" mass="16377">MGMGERELHSAAAAAAAGDRRRAEELFEEIWPMLVRYCRARAGSRSGGWEFADGLARLAGVQIPLRYGRVEASRPFREFVYAVADRTMRDAQPTTGDALNALAHSERTVLILRVIEGLSVGETAAALGLPDARVRLMQHRAMRSLGAQVA</sequence>
<evidence type="ECO:0000256" key="1">
    <source>
        <dbReference type="ARBA" id="ARBA00023015"/>
    </source>
</evidence>
<reference evidence="6 7" key="1">
    <citation type="submission" date="2019-07" db="EMBL/GenBank/DDBJ databases">
        <title>Rhodococcus cavernicolus sp. nov., isolated from a cave.</title>
        <authorList>
            <person name="Lee S.D."/>
        </authorList>
    </citation>
    <scope>NUCLEOTIDE SEQUENCE [LARGE SCALE GENOMIC DNA]</scope>
    <source>
        <strain evidence="6 7">C1-24</strain>
    </source>
</reference>
<evidence type="ECO:0000256" key="4">
    <source>
        <dbReference type="ARBA" id="ARBA00023163"/>
    </source>
</evidence>
<dbReference type="GO" id="GO:0016987">
    <property type="term" value="F:sigma factor activity"/>
    <property type="evidence" value="ECO:0007669"/>
    <property type="project" value="UniProtKB-KW"/>
</dbReference>
<dbReference type="SUPFAM" id="SSF88659">
    <property type="entry name" value="Sigma3 and sigma4 domains of RNA polymerase sigma factors"/>
    <property type="match status" value="1"/>
</dbReference>
<evidence type="ECO:0000313" key="7">
    <source>
        <dbReference type="Proteomes" id="UP000322244"/>
    </source>
</evidence>
<dbReference type="Gene3D" id="1.10.1740.10">
    <property type="match status" value="1"/>
</dbReference>